<feature type="transmembrane region" description="Helical" evidence="1">
    <location>
        <begin position="910"/>
        <end position="934"/>
    </location>
</feature>
<feature type="transmembrane region" description="Helical" evidence="1">
    <location>
        <begin position="421"/>
        <end position="441"/>
    </location>
</feature>
<keyword evidence="1" id="KW-0472">Membrane</keyword>
<dbReference type="InterPro" id="IPR001036">
    <property type="entry name" value="Acrflvin-R"/>
</dbReference>
<dbReference type="GO" id="GO:0042910">
    <property type="term" value="F:xenobiotic transmembrane transporter activity"/>
    <property type="evidence" value="ECO:0007669"/>
    <property type="project" value="TreeGrafter"/>
</dbReference>
<dbReference type="Gene3D" id="3.30.70.1440">
    <property type="entry name" value="Multidrug efflux transporter AcrB pore domain"/>
    <property type="match status" value="1"/>
</dbReference>
<feature type="transmembrane region" description="Helical" evidence="1">
    <location>
        <begin position="987"/>
        <end position="1013"/>
    </location>
</feature>
<dbReference type="STRING" id="716816.BST96_01725"/>
<evidence type="ECO:0000256" key="1">
    <source>
        <dbReference type="SAM" id="Phobius"/>
    </source>
</evidence>
<feature type="transmembrane region" description="Helical" evidence="1">
    <location>
        <begin position="884"/>
        <end position="904"/>
    </location>
</feature>
<dbReference type="PRINTS" id="PR00702">
    <property type="entry name" value="ACRIFLAVINRP"/>
</dbReference>
<feature type="transmembrane region" description="Helical" evidence="1">
    <location>
        <begin position="12"/>
        <end position="29"/>
    </location>
</feature>
<dbReference type="Pfam" id="PF00873">
    <property type="entry name" value="ACR_tran"/>
    <property type="match status" value="1"/>
</dbReference>
<feature type="transmembrane region" description="Helical" evidence="1">
    <location>
        <begin position="354"/>
        <end position="374"/>
    </location>
</feature>
<feature type="transmembrane region" description="Helical" evidence="1">
    <location>
        <begin position="380"/>
        <end position="400"/>
    </location>
</feature>
<dbReference type="SUPFAM" id="SSF82714">
    <property type="entry name" value="Multidrug efflux transporter AcrB TolC docking domain, DN and DC subdomains"/>
    <property type="match status" value="2"/>
</dbReference>
<dbReference type="Proteomes" id="UP000193450">
    <property type="component" value="Chromosome"/>
</dbReference>
<dbReference type="InterPro" id="IPR027463">
    <property type="entry name" value="AcrB_DN_DC_subdom"/>
</dbReference>
<dbReference type="GO" id="GO:0005886">
    <property type="term" value="C:plasma membrane"/>
    <property type="evidence" value="ECO:0007669"/>
    <property type="project" value="TreeGrafter"/>
</dbReference>
<dbReference type="PANTHER" id="PTHR32063">
    <property type="match status" value="1"/>
</dbReference>
<evidence type="ECO:0000313" key="2">
    <source>
        <dbReference type="EMBL" id="ARN72934.1"/>
    </source>
</evidence>
<keyword evidence="3" id="KW-1185">Reference proteome</keyword>
<dbReference type="Gene3D" id="3.30.2090.10">
    <property type="entry name" value="Multidrug efflux transporter AcrB TolC docking domain, DN and DC subdomains"/>
    <property type="match status" value="2"/>
</dbReference>
<dbReference type="Gene3D" id="3.30.70.1430">
    <property type="entry name" value="Multidrug efflux transporter AcrB pore domain"/>
    <property type="match status" value="2"/>
</dbReference>
<feature type="transmembrane region" description="Helical" evidence="1">
    <location>
        <begin position="328"/>
        <end position="347"/>
    </location>
</feature>
<keyword evidence="1" id="KW-0812">Transmembrane</keyword>
<accession>A0A1X9N703</accession>
<dbReference type="AlphaFoldDB" id="A0A1X9N703"/>
<feature type="transmembrane region" description="Helical" evidence="1">
    <location>
        <begin position="526"/>
        <end position="550"/>
    </location>
</feature>
<feature type="transmembrane region" description="Helical" evidence="1">
    <location>
        <begin position="453"/>
        <end position="476"/>
    </location>
</feature>
<protein>
    <recommendedName>
        <fullName evidence="4">Acriflavin resistance protein</fullName>
    </recommendedName>
</protein>
<dbReference type="RefSeq" id="WP_169713861.1">
    <property type="nucleotide sequence ID" value="NZ_CP019343.1"/>
</dbReference>
<feature type="transmembrane region" description="Helical" evidence="1">
    <location>
        <begin position="955"/>
        <end position="975"/>
    </location>
</feature>
<dbReference type="Gene3D" id="1.20.1640.10">
    <property type="entry name" value="Multidrug efflux transporter AcrB transmembrane domain"/>
    <property type="match status" value="2"/>
</dbReference>
<dbReference type="SUPFAM" id="SSF82866">
    <property type="entry name" value="Multidrug efflux transporter AcrB transmembrane domain"/>
    <property type="match status" value="2"/>
</dbReference>
<dbReference type="PANTHER" id="PTHR32063:SF33">
    <property type="entry name" value="RND SUPERFAMILY EFFLUX PUMP PERMEASE COMPONENT"/>
    <property type="match status" value="1"/>
</dbReference>
<gene>
    <name evidence="2" type="ORF">BST96_01725</name>
</gene>
<evidence type="ECO:0000313" key="3">
    <source>
        <dbReference type="Proteomes" id="UP000193450"/>
    </source>
</evidence>
<organism evidence="2 3">
    <name type="scientific">Oceanicoccus sagamiensis</name>
    <dbReference type="NCBI Taxonomy" id="716816"/>
    <lineage>
        <taxon>Bacteria</taxon>
        <taxon>Pseudomonadati</taxon>
        <taxon>Pseudomonadota</taxon>
        <taxon>Gammaproteobacteria</taxon>
        <taxon>Cellvibrionales</taxon>
        <taxon>Spongiibacteraceae</taxon>
        <taxon>Oceanicoccus</taxon>
    </lineage>
</organism>
<evidence type="ECO:0008006" key="4">
    <source>
        <dbReference type="Google" id="ProtNLM"/>
    </source>
</evidence>
<sequence>MNNLIKTFVRNPVAPNLAMIVMVLAGLWASTQLTRQLLPAFALNIITISVQWPGAAAQDVEASLTQPIEDQLLGLDEVRNISSTSTDNLATVTLEYPQGTDMSAALNEVKNAVSLIRNLPSGSEQPQISIYDRNEGVSRIVLTGPQLEQLRPISKRFERELRARGLSRIEIKGLPEEEISIELPAERLNELKLSLSDIAQQVRGASINLPAGAIGEKDMSRQLRSLDQQRSVAGFSQLAISTDGSGRLLRLGDIATIKRAPKENSAMIFAGGNPAVEIVVTRSETEDAINVAENMQQWVEQSRADLPPNIELMIYDEIWRNVDERINLMTSNAATGLLLLLGILYLFLNGRVAIWVAAGIPVSILMALMALSFFGGTINVMTLFAMIMTLGIIVDDAIVVSEEAVTLYQQGASPARAAEKAAMKMLAPVTAASLTTIAAFLPLMTIGGSTGSILFAIPLVVICVVMASLLECFIVLPGHLHHSLKVSSQHQTSNLRRRVDTAFNRFRKERYIPAAKWCVANRRTTLAASIAGILFVFGLLGGGKVGFSFFPQPDGSTVTASARFTAGSPPERVEAFMMQAKQALFEAEQETGEQFIKLVLTRQNETNRGVRGSNIGEIVAELTPGDLRRTSNSELVRAWKKRIPDTPGLEFFLIKTSRGGVPGADIDLELTGASPDVLKLAAVDLQESIALYDGVSAPRDDLNYGKEQLIFELSSVGRALGLTGQNLGEQIRANFEGELIQIFQDQGSEVEVRVRLERSARESSQSLDSLPIALPSGDTSPLLNLANLSVSRGFDDLKHENGLLAVRVSADVDSKVNNANAIRGQLQRDVLPQLVAKYGISWKNRGRAQDQSESVGDIKLALPLSIIMIFIILAWVFRSYLWPVAVLSIIPFSIVGAIVGHWILGVDVTMLSLFGIFGLCGIVINDSIILIVVYQELREKGLAAFDAAVEAGSKRLRAVFLTSFTTIVGIAPLLFEQAEQAQFLKPMVISISFGLLFGTFIVLFLLPALLVGLDSIRTRFSRIRSDRDDGAEINHVADVLAAASAQPLTQNSPMTITTLSELNKATEPK</sequence>
<reference evidence="2 3" key="1">
    <citation type="submission" date="2016-11" db="EMBL/GenBank/DDBJ databases">
        <title>Trade-off between light-utilization and light-protection in marine flavobacteria.</title>
        <authorList>
            <person name="Kumagai Y."/>
        </authorList>
    </citation>
    <scope>NUCLEOTIDE SEQUENCE [LARGE SCALE GENOMIC DNA]</scope>
    <source>
        <strain evidence="2 3">NBRC 107125</strain>
    </source>
</reference>
<dbReference type="EMBL" id="CP019343">
    <property type="protein sequence ID" value="ARN72934.1"/>
    <property type="molecule type" value="Genomic_DNA"/>
</dbReference>
<dbReference type="Gene3D" id="3.30.70.1320">
    <property type="entry name" value="Multidrug efflux transporter AcrB pore domain like"/>
    <property type="match status" value="1"/>
</dbReference>
<feature type="transmembrane region" description="Helical" evidence="1">
    <location>
        <begin position="860"/>
        <end position="877"/>
    </location>
</feature>
<name>A0A1X9N703_9GAMM</name>
<proteinExistence type="predicted"/>
<dbReference type="SUPFAM" id="SSF82693">
    <property type="entry name" value="Multidrug efflux transporter AcrB pore domain, PN1, PN2, PC1 and PC2 subdomains"/>
    <property type="match status" value="1"/>
</dbReference>
<dbReference type="KEGG" id="osg:BST96_01725"/>
<keyword evidence="1" id="KW-1133">Transmembrane helix</keyword>